<reference evidence="1" key="1">
    <citation type="submission" date="2019-02" db="EMBL/GenBank/DDBJ databases">
        <authorList>
            <person name="Gruber-Vodicka R. H."/>
            <person name="Seah K. B. B."/>
        </authorList>
    </citation>
    <scope>NUCLEOTIDE SEQUENCE</scope>
    <source>
        <strain evidence="3">BECK_SA2B12</strain>
        <strain evidence="1">BECK_SA2B15</strain>
        <strain evidence="2">BECK_SA2B20</strain>
    </source>
</reference>
<dbReference type="EMBL" id="CAADFG010000008">
    <property type="protein sequence ID" value="VFJ88392.1"/>
    <property type="molecule type" value="Genomic_DNA"/>
</dbReference>
<evidence type="ECO:0000313" key="1">
    <source>
        <dbReference type="EMBL" id="VFJ88392.1"/>
    </source>
</evidence>
<proteinExistence type="predicted"/>
<dbReference type="EMBL" id="CAADFI010000046">
    <property type="protein sequence ID" value="VFJ93518.1"/>
    <property type="molecule type" value="Genomic_DNA"/>
</dbReference>
<accession>A0A450U8U0</accession>
<name>A0A450U8U0_9GAMM</name>
<evidence type="ECO:0000313" key="2">
    <source>
        <dbReference type="EMBL" id="VFJ93518.1"/>
    </source>
</evidence>
<gene>
    <name evidence="1" type="ORF">BECKH772A_GA0070896_1000825</name>
    <name evidence="2" type="ORF">BECKH772B_GA0070898_100464</name>
    <name evidence="3" type="ORF">BECKH772C_GA0070978_1000124</name>
</gene>
<sequence>MAFSQENNLPGLFHENIVTTYLPQVLSRDRGIEYLAQAGKDILAAFTEV</sequence>
<dbReference type="AlphaFoldDB" id="A0A450U8U0"/>
<protein>
    <submittedName>
        <fullName evidence="1">Uncharacterized protein</fullName>
    </submittedName>
</protein>
<organism evidence="1">
    <name type="scientific">Candidatus Kentrum eta</name>
    <dbReference type="NCBI Taxonomy" id="2126337"/>
    <lineage>
        <taxon>Bacteria</taxon>
        <taxon>Pseudomonadati</taxon>
        <taxon>Pseudomonadota</taxon>
        <taxon>Gammaproteobacteria</taxon>
        <taxon>Candidatus Kentrum</taxon>
    </lineage>
</organism>
<evidence type="ECO:0000313" key="3">
    <source>
        <dbReference type="EMBL" id="VFJ94844.1"/>
    </source>
</evidence>
<dbReference type="EMBL" id="CAADFJ010000001">
    <property type="protein sequence ID" value="VFJ94844.1"/>
    <property type="molecule type" value="Genomic_DNA"/>
</dbReference>